<dbReference type="InterPro" id="IPR035587">
    <property type="entry name" value="DUS-like_FMN-bd"/>
</dbReference>
<evidence type="ECO:0000256" key="16">
    <source>
        <dbReference type="ARBA" id="ARBA00049467"/>
    </source>
</evidence>
<dbReference type="CDD" id="cd02801">
    <property type="entry name" value="DUS_like_FMN"/>
    <property type="match status" value="1"/>
</dbReference>
<evidence type="ECO:0000259" key="18">
    <source>
        <dbReference type="Pfam" id="PF01207"/>
    </source>
</evidence>
<dbReference type="InterPro" id="IPR018517">
    <property type="entry name" value="tRNA_hU_synthase_CS"/>
</dbReference>
<dbReference type="SUPFAM" id="SSF51395">
    <property type="entry name" value="FMN-linked oxidoreductases"/>
    <property type="match status" value="1"/>
</dbReference>
<dbReference type="GO" id="GO:0102262">
    <property type="term" value="F:tRNA-dihydrouridine16 synthase activity"/>
    <property type="evidence" value="ECO:0007669"/>
    <property type="project" value="EnsemblFungi"/>
</dbReference>
<keyword evidence="6" id="KW-0521">NADP</keyword>
<dbReference type="GeneID" id="23562055"/>
<feature type="compositionally biased region" description="Basic and acidic residues" evidence="17">
    <location>
        <begin position="451"/>
        <end position="469"/>
    </location>
</feature>
<proteinExistence type="inferred from homology"/>
<evidence type="ECO:0000256" key="17">
    <source>
        <dbReference type="SAM" id="MobiDB-lite"/>
    </source>
</evidence>
<comment type="catalytic activity">
    <reaction evidence="12">
        <text>5,6-dihydrouridine(16) in tRNA + NADP(+) = uridine(16) in tRNA + NADPH + H(+)</text>
        <dbReference type="Rhea" id="RHEA:53376"/>
        <dbReference type="Rhea" id="RHEA-COMP:13543"/>
        <dbReference type="Rhea" id="RHEA-COMP:13544"/>
        <dbReference type="ChEBI" id="CHEBI:15378"/>
        <dbReference type="ChEBI" id="CHEBI:57783"/>
        <dbReference type="ChEBI" id="CHEBI:58349"/>
        <dbReference type="ChEBI" id="CHEBI:65315"/>
        <dbReference type="ChEBI" id="CHEBI:74443"/>
        <dbReference type="EC" id="1.3.1.88"/>
    </reaction>
    <physiologicalReaction direction="right-to-left" evidence="12">
        <dbReference type="Rhea" id="RHEA:53378"/>
    </physiologicalReaction>
</comment>
<name>A0A0D1CX43_MYCMD</name>
<dbReference type="Pfam" id="PF01207">
    <property type="entry name" value="Dus"/>
    <property type="match status" value="1"/>
</dbReference>
<comment type="similarity">
    <text evidence="9">Belongs to the Dus family. Dus1 subfamily.</text>
</comment>
<evidence type="ECO:0000313" key="19">
    <source>
        <dbReference type="EMBL" id="KIS70958.1"/>
    </source>
</evidence>
<evidence type="ECO:0000256" key="8">
    <source>
        <dbReference type="ARBA" id="ARBA00023027"/>
    </source>
</evidence>
<dbReference type="GO" id="GO:0102263">
    <property type="term" value="F:tRNA-dihydrouridine17 synthase activity"/>
    <property type="evidence" value="ECO:0007669"/>
    <property type="project" value="EnsemblFungi"/>
</dbReference>
<evidence type="ECO:0000256" key="11">
    <source>
        <dbReference type="ARBA" id="ARBA00047287"/>
    </source>
</evidence>
<keyword evidence="3" id="KW-0288">FMN</keyword>
<evidence type="ECO:0000256" key="9">
    <source>
        <dbReference type="ARBA" id="ARBA00038313"/>
    </source>
</evidence>
<evidence type="ECO:0000256" key="7">
    <source>
        <dbReference type="ARBA" id="ARBA00023002"/>
    </source>
</evidence>
<feature type="region of interest" description="Disordered" evidence="17">
    <location>
        <begin position="107"/>
        <end position="130"/>
    </location>
</feature>
<comment type="catalytic activity">
    <reaction evidence="11">
        <text>5,6-dihydrouridine(17) in tRNA + NAD(+) = uridine(17) in tRNA + NADH + H(+)</text>
        <dbReference type="Rhea" id="RHEA:53372"/>
        <dbReference type="Rhea" id="RHEA-COMP:13541"/>
        <dbReference type="Rhea" id="RHEA-COMP:13542"/>
        <dbReference type="ChEBI" id="CHEBI:15378"/>
        <dbReference type="ChEBI" id="CHEBI:57540"/>
        <dbReference type="ChEBI" id="CHEBI:57945"/>
        <dbReference type="ChEBI" id="CHEBI:65315"/>
        <dbReference type="ChEBI" id="CHEBI:74443"/>
        <dbReference type="EC" id="1.3.1.88"/>
    </reaction>
    <physiologicalReaction direction="right-to-left" evidence="11">
        <dbReference type="Rhea" id="RHEA:53374"/>
    </physiologicalReaction>
</comment>
<feature type="compositionally biased region" description="Basic and acidic residues" evidence="17">
    <location>
        <begin position="493"/>
        <end position="508"/>
    </location>
</feature>
<evidence type="ECO:0000256" key="5">
    <source>
        <dbReference type="ARBA" id="ARBA00022694"/>
    </source>
</evidence>
<feature type="compositionally biased region" description="Basic and acidic residues" evidence="17">
    <location>
        <begin position="518"/>
        <end position="527"/>
    </location>
</feature>
<evidence type="ECO:0000256" key="4">
    <source>
        <dbReference type="ARBA" id="ARBA00022664"/>
    </source>
</evidence>
<dbReference type="OrthoDB" id="272303at2759"/>
<dbReference type="PROSITE" id="PS01136">
    <property type="entry name" value="UPF0034"/>
    <property type="match status" value="1"/>
</dbReference>
<dbReference type="eggNOG" id="KOG2335">
    <property type="taxonomic scope" value="Eukaryota"/>
</dbReference>
<feature type="domain" description="DUS-like FMN-binding" evidence="18">
    <location>
        <begin position="53"/>
        <end position="370"/>
    </location>
</feature>
<evidence type="ECO:0000256" key="1">
    <source>
        <dbReference type="ARBA" id="ARBA00001917"/>
    </source>
</evidence>
<keyword evidence="4" id="KW-0507">mRNA processing</keyword>
<evidence type="ECO:0000256" key="14">
    <source>
        <dbReference type="ARBA" id="ARBA00048934"/>
    </source>
</evidence>
<dbReference type="PANTHER" id="PTHR11082">
    <property type="entry name" value="TRNA-DIHYDROURIDINE SYNTHASE"/>
    <property type="match status" value="1"/>
</dbReference>
<keyword evidence="20" id="KW-1185">Reference proteome</keyword>
<evidence type="ECO:0000256" key="12">
    <source>
        <dbReference type="ARBA" id="ARBA00047652"/>
    </source>
</evidence>
<dbReference type="RefSeq" id="XP_011386899.1">
    <property type="nucleotide sequence ID" value="XM_011388597.1"/>
</dbReference>
<evidence type="ECO:0000256" key="3">
    <source>
        <dbReference type="ARBA" id="ARBA00022643"/>
    </source>
</evidence>
<gene>
    <name evidence="19" type="ORF">UMAG_00880</name>
</gene>
<dbReference type="InterPro" id="IPR013785">
    <property type="entry name" value="Aldolase_TIM"/>
</dbReference>
<dbReference type="InParanoid" id="A0A0D1CX43"/>
<keyword evidence="8" id="KW-0520">NAD</keyword>
<dbReference type="AlphaFoldDB" id="A0A0D1CX43"/>
<dbReference type="Gene3D" id="3.20.20.70">
    <property type="entry name" value="Aldolase class I"/>
    <property type="match status" value="1"/>
</dbReference>
<dbReference type="GO" id="GO:0050660">
    <property type="term" value="F:flavin adenine dinucleotide binding"/>
    <property type="evidence" value="ECO:0007669"/>
    <property type="project" value="InterPro"/>
</dbReference>
<accession>A0A0D1CX43</accession>
<feature type="region of interest" description="Disordered" evidence="17">
    <location>
        <begin position="451"/>
        <end position="527"/>
    </location>
</feature>
<dbReference type="PANTHER" id="PTHR11082:SF5">
    <property type="entry name" value="TRNA-DIHYDROURIDINE(16_17) SYNTHASE [NAD(P)(+)]-LIKE"/>
    <property type="match status" value="1"/>
</dbReference>
<dbReference type="EMBL" id="CM003141">
    <property type="protein sequence ID" value="KIS70958.1"/>
    <property type="molecule type" value="Genomic_DNA"/>
</dbReference>
<evidence type="ECO:0000256" key="6">
    <source>
        <dbReference type="ARBA" id="ARBA00022857"/>
    </source>
</evidence>
<reference evidence="19 20" key="1">
    <citation type="journal article" date="2006" name="Nature">
        <title>Insights from the genome of the biotrophic fungal plant pathogen Ustilago maydis.</title>
        <authorList>
            <person name="Kamper J."/>
            <person name="Kahmann R."/>
            <person name="Bolker M."/>
            <person name="Ma L.J."/>
            <person name="Brefort T."/>
            <person name="Saville B.J."/>
            <person name="Banuett F."/>
            <person name="Kronstad J.W."/>
            <person name="Gold S.E."/>
            <person name="Muller O."/>
            <person name="Perlin M.H."/>
            <person name="Wosten H.A."/>
            <person name="de Vries R."/>
            <person name="Ruiz-Herrera J."/>
            <person name="Reynaga-Pena C.G."/>
            <person name="Snetselaar K."/>
            <person name="McCann M."/>
            <person name="Perez-Martin J."/>
            <person name="Feldbrugge M."/>
            <person name="Basse C.W."/>
            <person name="Steinberg G."/>
            <person name="Ibeas J.I."/>
            <person name="Holloman W."/>
            <person name="Guzman P."/>
            <person name="Farman M."/>
            <person name="Stajich J.E."/>
            <person name="Sentandreu R."/>
            <person name="Gonzalez-Prieto J.M."/>
            <person name="Kennell J.C."/>
            <person name="Molina L."/>
            <person name="Schirawski J."/>
            <person name="Mendoza-Mendoza A."/>
            <person name="Greilinger D."/>
            <person name="Munch K."/>
            <person name="Rossel N."/>
            <person name="Scherer M."/>
            <person name="Vranes M."/>
            <person name="Ladendorf O."/>
            <person name="Vincon V."/>
            <person name="Fuchs U."/>
            <person name="Sandrock B."/>
            <person name="Meng S."/>
            <person name="Ho E.C."/>
            <person name="Cahill M.J."/>
            <person name="Boyce K.J."/>
            <person name="Klose J."/>
            <person name="Klosterman S.J."/>
            <person name="Deelstra H.J."/>
            <person name="Ortiz-Castellanos L."/>
            <person name="Li W."/>
            <person name="Sanchez-Alonso P."/>
            <person name="Schreier P.H."/>
            <person name="Hauser-Hahn I."/>
            <person name="Vaupel M."/>
            <person name="Koopmann E."/>
            <person name="Friedrich G."/>
            <person name="Voss H."/>
            <person name="Schluter T."/>
            <person name="Margolis J."/>
            <person name="Platt D."/>
            <person name="Swimmer C."/>
            <person name="Gnirke A."/>
            <person name="Chen F."/>
            <person name="Vysotskaia V."/>
            <person name="Mannhaupt G."/>
            <person name="Guldener U."/>
            <person name="Munsterkotter M."/>
            <person name="Haase D."/>
            <person name="Oesterheld M."/>
            <person name="Mewes H.W."/>
            <person name="Mauceli E.W."/>
            <person name="DeCaprio D."/>
            <person name="Wade C.M."/>
            <person name="Butler J."/>
            <person name="Young S."/>
            <person name="Jaffe D.B."/>
            <person name="Calvo S."/>
            <person name="Nusbaum C."/>
            <person name="Galagan J."/>
            <person name="Birren B.W."/>
        </authorList>
    </citation>
    <scope>NUCLEOTIDE SEQUENCE [LARGE SCALE GENOMIC DNA]</scope>
    <source>
        <strain evidence="20">DSM 14603 / FGSC 9021 / UM521</strain>
    </source>
</reference>
<feature type="compositionally biased region" description="Polar residues" evidence="17">
    <location>
        <begin position="115"/>
        <end position="125"/>
    </location>
</feature>
<protein>
    <recommendedName>
        <fullName evidence="10">tRNA-dihydrouridine(16/17) synthase [NAD(P)(+)]</fullName>
        <ecNumber evidence="10">1.3.1.88</ecNumber>
    </recommendedName>
</protein>
<comment type="catalytic activity">
    <reaction evidence="13">
        <text>a 5,6-dihydrouridine in mRNA + NAD(+) = a uridine in mRNA + NADH + H(+)</text>
        <dbReference type="Rhea" id="RHEA:69851"/>
        <dbReference type="Rhea" id="RHEA-COMP:14658"/>
        <dbReference type="Rhea" id="RHEA-COMP:17789"/>
        <dbReference type="ChEBI" id="CHEBI:15378"/>
        <dbReference type="ChEBI" id="CHEBI:57540"/>
        <dbReference type="ChEBI" id="CHEBI:57945"/>
        <dbReference type="ChEBI" id="CHEBI:65315"/>
        <dbReference type="ChEBI" id="CHEBI:74443"/>
    </reaction>
    <physiologicalReaction direction="right-to-left" evidence="13">
        <dbReference type="Rhea" id="RHEA:69853"/>
    </physiologicalReaction>
</comment>
<evidence type="ECO:0000256" key="15">
    <source>
        <dbReference type="ARBA" id="ARBA00049447"/>
    </source>
</evidence>
<comment type="catalytic activity">
    <reaction evidence="14">
        <text>5,6-dihydrouridine(16) in tRNA + NAD(+) = uridine(16) in tRNA + NADH + H(+)</text>
        <dbReference type="Rhea" id="RHEA:53380"/>
        <dbReference type="Rhea" id="RHEA-COMP:13543"/>
        <dbReference type="Rhea" id="RHEA-COMP:13544"/>
        <dbReference type="ChEBI" id="CHEBI:15378"/>
        <dbReference type="ChEBI" id="CHEBI:57540"/>
        <dbReference type="ChEBI" id="CHEBI:57945"/>
        <dbReference type="ChEBI" id="CHEBI:65315"/>
        <dbReference type="ChEBI" id="CHEBI:74443"/>
        <dbReference type="EC" id="1.3.1.88"/>
    </reaction>
    <physiologicalReaction direction="right-to-left" evidence="14">
        <dbReference type="Rhea" id="RHEA:53382"/>
    </physiologicalReaction>
</comment>
<sequence>MPEAVATTACGSMEVGPVVIPQLDSFPPTGTPKHAKMGSWEFYRSIGSPRRVVAPMVDQSELAWRILSRRYGSDLVYTPMINAKLFADENSKKKKVKYQEVNFNREHAEEGASSPIASLLSNEGEGSSKDTDRPLFVQFCSNDPETLLKAAKVVEDRCDAVDLNLGCPQHIARRGHYGSYLMEDWSLIFSLINILHVNLKVPVTAKMRVYESVEKTITYARLLERAGAQIITVHGRTRNMKGHLTGLADWAKIRAVKEAVNVPVFANGNVLYPQDFYDALAATGADGVMSAEGNLYNPAIMLPNPPKQPSAMFPNAPELPLPSIVKMAHEYLDIVCSLRTPTQSSAIKAHLFRLCRPALEVHRDLREQLGKSHFDHTASGADKIVTYRAFVDELERRLQVDMHDVKWLTQPEPPLPGSVSHLTQPGEGRPAYVPHWLAQPYFRPPLVHEEDQNAEDKLARQKRVEESAKQKQRTPPVDIDDLQNSDELNVINKHADEKHTHARSESDSSAHALDQESAAEKKRAKLE</sequence>
<dbReference type="OMA" id="MPHWLAQ"/>
<comment type="catalytic activity">
    <reaction evidence="15">
        <text>a 5,6-dihydrouridine in mRNA + NADP(+) = a uridine in mRNA + NADPH + H(+)</text>
        <dbReference type="Rhea" id="RHEA:69855"/>
        <dbReference type="Rhea" id="RHEA-COMP:14658"/>
        <dbReference type="Rhea" id="RHEA-COMP:17789"/>
        <dbReference type="ChEBI" id="CHEBI:15378"/>
        <dbReference type="ChEBI" id="CHEBI:57783"/>
        <dbReference type="ChEBI" id="CHEBI:58349"/>
        <dbReference type="ChEBI" id="CHEBI:65315"/>
        <dbReference type="ChEBI" id="CHEBI:74443"/>
    </reaction>
    <physiologicalReaction direction="right-to-left" evidence="15">
        <dbReference type="Rhea" id="RHEA:69857"/>
    </physiologicalReaction>
</comment>
<dbReference type="Proteomes" id="UP000000561">
    <property type="component" value="Chromosome 2"/>
</dbReference>
<dbReference type="FunCoup" id="A0A0D1CX43">
    <property type="interactions" value="312"/>
</dbReference>
<keyword evidence="5" id="KW-0819">tRNA processing</keyword>
<keyword evidence="7" id="KW-0560">Oxidoreductase</keyword>
<keyword evidence="2" id="KW-0285">Flavoprotein</keyword>
<dbReference type="EC" id="1.3.1.88" evidence="10"/>
<evidence type="ECO:0000256" key="2">
    <source>
        <dbReference type="ARBA" id="ARBA00022630"/>
    </source>
</evidence>
<evidence type="ECO:0000256" key="13">
    <source>
        <dbReference type="ARBA" id="ARBA00048342"/>
    </source>
</evidence>
<evidence type="ECO:0000313" key="20">
    <source>
        <dbReference type="Proteomes" id="UP000000561"/>
    </source>
</evidence>
<dbReference type="STRING" id="237631.A0A0D1CX43"/>
<evidence type="ECO:0000256" key="10">
    <source>
        <dbReference type="ARBA" id="ARBA00038890"/>
    </source>
</evidence>
<dbReference type="GO" id="GO:0006397">
    <property type="term" value="P:mRNA processing"/>
    <property type="evidence" value="ECO:0007669"/>
    <property type="project" value="UniProtKB-KW"/>
</dbReference>
<dbReference type="VEuPathDB" id="FungiDB:UMAG_00880"/>
<comment type="catalytic activity">
    <reaction evidence="16">
        <text>5,6-dihydrouridine(17) in tRNA + NADP(+) = uridine(17) in tRNA + NADPH + H(+)</text>
        <dbReference type="Rhea" id="RHEA:53368"/>
        <dbReference type="Rhea" id="RHEA-COMP:13541"/>
        <dbReference type="Rhea" id="RHEA-COMP:13542"/>
        <dbReference type="ChEBI" id="CHEBI:15378"/>
        <dbReference type="ChEBI" id="CHEBI:57783"/>
        <dbReference type="ChEBI" id="CHEBI:58349"/>
        <dbReference type="ChEBI" id="CHEBI:65315"/>
        <dbReference type="ChEBI" id="CHEBI:74443"/>
        <dbReference type="EC" id="1.3.1.88"/>
    </reaction>
    <physiologicalReaction direction="right-to-left" evidence="16">
        <dbReference type="Rhea" id="RHEA:53370"/>
    </physiologicalReaction>
</comment>
<dbReference type="GO" id="GO:0017150">
    <property type="term" value="F:tRNA dihydrouridine synthase activity"/>
    <property type="evidence" value="ECO:0000318"/>
    <property type="project" value="GO_Central"/>
</dbReference>
<organism evidence="19 20">
    <name type="scientific">Mycosarcoma maydis</name>
    <name type="common">Corn smut fungus</name>
    <name type="synonym">Ustilago maydis</name>
    <dbReference type="NCBI Taxonomy" id="5270"/>
    <lineage>
        <taxon>Eukaryota</taxon>
        <taxon>Fungi</taxon>
        <taxon>Dikarya</taxon>
        <taxon>Basidiomycota</taxon>
        <taxon>Ustilaginomycotina</taxon>
        <taxon>Ustilaginomycetes</taxon>
        <taxon>Ustilaginales</taxon>
        <taxon>Ustilaginaceae</taxon>
        <taxon>Mycosarcoma</taxon>
    </lineage>
</organism>
<dbReference type="KEGG" id="uma:UMAG_00880"/>
<comment type="cofactor">
    <cofactor evidence="1">
        <name>FMN</name>
        <dbReference type="ChEBI" id="CHEBI:58210"/>
    </cofactor>
</comment>